<protein>
    <submittedName>
        <fullName evidence="4">Type VII secretion protein EssB</fullName>
    </submittedName>
</protein>
<evidence type="ECO:0000313" key="5">
    <source>
        <dbReference type="Proteomes" id="UP000014113"/>
    </source>
</evidence>
<dbReference type="AlphaFoldDB" id="S1P3S1"/>
<gene>
    <name evidence="4" type="ORF">I568_00030</name>
</gene>
<dbReference type="eggNOG" id="COG4499">
    <property type="taxonomic scope" value="Bacteria"/>
</dbReference>
<name>S1P3S1_9ENTE</name>
<keyword evidence="3" id="KW-0812">Transmembrane</keyword>
<keyword evidence="3" id="KW-0472">Membrane</keyword>
<accession>S1P3S1</accession>
<organism evidence="4 5">
    <name type="scientific">Enterococcus columbae DSM 7374 = ATCC 51263</name>
    <dbReference type="NCBI Taxonomy" id="1121865"/>
    <lineage>
        <taxon>Bacteria</taxon>
        <taxon>Bacillati</taxon>
        <taxon>Bacillota</taxon>
        <taxon>Bacilli</taxon>
        <taxon>Lactobacillales</taxon>
        <taxon>Enterococcaceae</taxon>
        <taxon>Enterococcus</taxon>
    </lineage>
</organism>
<keyword evidence="3" id="KW-1133">Transmembrane helix</keyword>
<dbReference type="NCBIfam" id="TIGR03926">
    <property type="entry name" value="T7_EssB"/>
    <property type="match status" value="1"/>
</dbReference>
<dbReference type="RefSeq" id="WP_016184339.1">
    <property type="nucleotide sequence ID" value="NZ_JXKI01000028.1"/>
</dbReference>
<dbReference type="Pfam" id="PF10140">
    <property type="entry name" value="YukC"/>
    <property type="match status" value="1"/>
</dbReference>
<dbReference type="PATRIC" id="fig|1121865.3.peg.2187"/>
<dbReference type="EMBL" id="ASWJ01000001">
    <property type="protein sequence ID" value="EOW87744.1"/>
    <property type="molecule type" value="Genomic_DNA"/>
</dbReference>
<feature type="compositionally biased region" description="Low complexity" evidence="2">
    <location>
        <begin position="399"/>
        <end position="418"/>
    </location>
</feature>
<dbReference type="Proteomes" id="UP000014113">
    <property type="component" value="Unassembled WGS sequence"/>
</dbReference>
<evidence type="ECO:0000256" key="2">
    <source>
        <dbReference type="SAM" id="MobiDB-lite"/>
    </source>
</evidence>
<feature type="region of interest" description="Disordered" evidence="2">
    <location>
        <begin position="386"/>
        <end position="418"/>
    </location>
</feature>
<dbReference type="OrthoDB" id="4975281at2"/>
<reference evidence="4 5" key="1">
    <citation type="submission" date="2013-03" db="EMBL/GenBank/DDBJ databases">
        <title>The Genome Sequence of Enterococcus columbae ATCC_51263 (PacBio/Illumina hybrid assembly).</title>
        <authorList>
            <consortium name="The Broad Institute Genomics Platform"/>
            <consortium name="The Broad Institute Genome Sequencing Center for Infectious Disease"/>
            <person name="Earl A."/>
            <person name="Russ C."/>
            <person name="Gilmore M."/>
            <person name="Surin D."/>
            <person name="Walker B."/>
            <person name="Young S."/>
            <person name="Zeng Q."/>
            <person name="Gargeya S."/>
            <person name="Fitzgerald M."/>
            <person name="Haas B."/>
            <person name="Abouelleil A."/>
            <person name="Allen A.W."/>
            <person name="Alvarado L."/>
            <person name="Arachchi H.M."/>
            <person name="Berlin A.M."/>
            <person name="Chapman S.B."/>
            <person name="Gainer-Dewar J."/>
            <person name="Goldberg J."/>
            <person name="Griggs A."/>
            <person name="Gujja S."/>
            <person name="Hansen M."/>
            <person name="Howarth C."/>
            <person name="Imamovic A."/>
            <person name="Ireland A."/>
            <person name="Larimer J."/>
            <person name="McCowan C."/>
            <person name="Murphy C."/>
            <person name="Pearson M."/>
            <person name="Poon T.W."/>
            <person name="Priest M."/>
            <person name="Roberts A."/>
            <person name="Saif S."/>
            <person name="Shea T."/>
            <person name="Sisk P."/>
            <person name="Sykes S."/>
            <person name="Wortman J."/>
            <person name="Nusbaum C."/>
            <person name="Birren B."/>
        </authorList>
    </citation>
    <scope>NUCLEOTIDE SEQUENCE [LARGE SCALE GENOMIC DNA]</scope>
    <source>
        <strain evidence="4 5">ATCC 51263</strain>
    </source>
</reference>
<comment type="similarity">
    <text evidence="1">Belongs to the EssB family.</text>
</comment>
<dbReference type="Gene3D" id="1.10.510.10">
    <property type="entry name" value="Transferase(Phosphotransferase) domain 1"/>
    <property type="match status" value="1"/>
</dbReference>
<dbReference type="InterPro" id="IPR042565">
    <property type="entry name" value="T7SS_EssB_C"/>
</dbReference>
<dbReference type="Gene3D" id="1.25.40.680">
    <property type="entry name" value="Type VII secretion system EssB, C-terminal-like domain"/>
    <property type="match status" value="1"/>
</dbReference>
<dbReference type="InterPro" id="IPR018778">
    <property type="entry name" value="T7SS_EssB"/>
</dbReference>
<evidence type="ECO:0000256" key="1">
    <source>
        <dbReference type="ARBA" id="ARBA00010163"/>
    </source>
</evidence>
<proteinExistence type="inferred from homology"/>
<evidence type="ECO:0000313" key="4">
    <source>
        <dbReference type="EMBL" id="EOW87744.1"/>
    </source>
</evidence>
<sequence>MSDVKITFSNQDFIYKKNELNWEVHLKRSDVATQDIDRLRVLNLHHPMFLEQSMSFDDDTIQFNYELEADGLNLATIKARSFSEQLRLALNVLDLEQCLQLPVTFFLHPENLFITKDERVKIAYRAVPDIMVPASMDSEEFLKQAKCYIIAIFTKHSFASLYEGALAIVEVPEFLDNIRNLSSVEEVRESLTIYYREKCKQESASLAIVKKNRYKLYKFASIWLSTLLVFLLIPLIYLVFIRSPFKEKMLDADTAFIKVDYSAVISELKNIDVEELPYTQKYELAYSYIKSLDFSKDKEEVIMNNITLKTEDLYLEYWIKIGRDNAADALDIAKRLNDSDLILYAIAQEMENVRNNDSISGSNRENRLDKLQSEYDKYWKDRTNALTDASGKTEDSSDKSLGSKSTSTATSTSRSSDN</sequence>
<feature type="transmembrane region" description="Helical" evidence="3">
    <location>
        <begin position="220"/>
        <end position="240"/>
    </location>
</feature>
<keyword evidence="5" id="KW-1185">Reference proteome</keyword>
<dbReference type="STRING" id="1121865.OMW_02245"/>
<comment type="caution">
    <text evidence="4">The sequence shown here is derived from an EMBL/GenBank/DDBJ whole genome shotgun (WGS) entry which is preliminary data.</text>
</comment>
<evidence type="ECO:0000256" key="3">
    <source>
        <dbReference type="SAM" id="Phobius"/>
    </source>
</evidence>